<dbReference type="EMBL" id="QZAO01000765">
    <property type="protein sequence ID" value="THW58620.1"/>
    <property type="molecule type" value="Genomic_DNA"/>
</dbReference>
<feature type="region of interest" description="Disordered" evidence="1">
    <location>
        <begin position="1"/>
        <end position="175"/>
    </location>
</feature>
<accession>A0A4S8Z4B7</accession>
<feature type="compositionally biased region" description="Low complexity" evidence="1">
    <location>
        <begin position="569"/>
        <end position="578"/>
    </location>
</feature>
<proteinExistence type="predicted"/>
<gene>
    <name evidence="2" type="ORF">D6D19_10382</name>
</gene>
<feature type="compositionally biased region" description="Acidic residues" evidence="1">
    <location>
        <begin position="98"/>
        <end position="107"/>
    </location>
</feature>
<protein>
    <recommendedName>
        <fullName evidence="4">Retrotransposon gag domain-containing protein</fullName>
    </recommendedName>
</protein>
<reference evidence="2 3" key="1">
    <citation type="submission" date="2018-10" db="EMBL/GenBank/DDBJ databases">
        <title>Fifty Aureobasidium pullulans genomes reveal a recombining polyextremotolerant generalist.</title>
        <authorList>
            <person name="Gostincar C."/>
            <person name="Turk M."/>
            <person name="Zajc J."/>
            <person name="Gunde-Cimerman N."/>
        </authorList>
    </citation>
    <scope>NUCLEOTIDE SEQUENCE [LARGE SCALE GENOMIC DNA]</scope>
    <source>
        <strain evidence="2 3">EXF-10659</strain>
    </source>
</reference>
<evidence type="ECO:0008006" key="4">
    <source>
        <dbReference type="Google" id="ProtNLM"/>
    </source>
</evidence>
<feature type="compositionally biased region" description="Basic and acidic residues" evidence="1">
    <location>
        <begin position="84"/>
        <end position="97"/>
    </location>
</feature>
<evidence type="ECO:0000313" key="3">
    <source>
        <dbReference type="Proteomes" id="UP000308802"/>
    </source>
</evidence>
<feature type="compositionally biased region" description="Basic and acidic residues" evidence="1">
    <location>
        <begin position="114"/>
        <end position="141"/>
    </location>
</feature>
<organism evidence="2 3">
    <name type="scientific">Aureobasidium pullulans</name>
    <name type="common">Black yeast</name>
    <name type="synonym">Pullularia pullulans</name>
    <dbReference type="NCBI Taxonomy" id="5580"/>
    <lineage>
        <taxon>Eukaryota</taxon>
        <taxon>Fungi</taxon>
        <taxon>Dikarya</taxon>
        <taxon>Ascomycota</taxon>
        <taxon>Pezizomycotina</taxon>
        <taxon>Dothideomycetes</taxon>
        <taxon>Dothideomycetidae</taxon>
        <taxon>Dothideales</taxon>
        <taxon>Saccotheciaceae</taxon>
        <taxon>Aureobasidium</taxon>
    </lineage>
</organism>
<feature type="compositionally biased region" description="Low complexity" evidence="1">
    <location>
        <begin position="39"/>
        <end position="51"/>
    </location>
</feature>
<dbReference type="Proteomes" id="UP000308802">
    <property type="component" value="Unassembled WGS sequence"/>
</dbReference>
<feature type="region of interest" description="Disordered" evidence="1">
    <location>
        <begin position="514"/>
        <end position="581"/>
    </location>
</feature>
<evidence type="ECO:0000256" key="1">
    <source>
        <dbReference type="SAM" id="MobiDB-lite"/>
    </source>
</evidence>
<feature type="compositionally biased region" description="Basic and acidic residues" evidence="1">
    <location>
        <begin position="765"/>
        <end position="779"/>
    </location>
</feature>
<feature type="region of interest" description="Disordered" evidence="1">
    <location>
        <begin position="254"/>
        <end position="273"/>
    </location>
</feature>
<feature type="region of interest" description="Disordered" evidence="1">
    <location>
        <begin position="751"/>
        <end position="779"/>
    </location>
</feature>
<dbReference type="AlphaFoldDB" id="A0A4S8Z4B7"/>
<feature type="compositionally biased region" description="Low complexity" evidence="1">
    <location>
        <begin position="264"/>
        <end position="273"/>
    </location>
</feature>
<comment type="caution">
    <text evidence="2">The sequence shown here is derived from an EMBL/GenBank/DDBJ whole genome shotgun (WGS) entry which is preliminary data.</text>
</comment>
<evidence type="ECO:0000313" key="2">
    <source>
        <dbReference type="EMBL" id="THW58620.1"/>
    </source>
</evidence>
<feature type="compositionally biased region" description="Polar residues" evidence="1">
    <location>
        <begin position="1"/>
        <end position="12"/>
    </location>
</feature>
<sequence>METARHCSSQRNAGERSRGDSGVTTEGEAVAPTAVSNGQVDVQDQVSSFVQHGQELQDADGTRGQHASEPIIEGSVTRRKRKQGGLEDSRKRTRLDADLEDVEEDLSSQDGEVMSEKGPEQDMDTDQLHARSDRDSPHDDANPSLARADTETSDESIEVCRGGSAHADLPDRMSDTEGDDLEPFVNPNYLPEGSPSSLFQLSHGQPHQSPASIGVMTPLSKTSTLLNREDQTPAETERIEQTDKARQTGIPSVDGVFAVGSGRNTATDASTTNASTETQQRILDQLAPLAYLDDTKMEKFLLFWLLPESHHSKISTPPLWACLWRVLFIVLARKSPITTGEKTSLLTSTTAAPVTVEGLSPCQQLVRQHEQASATVKISKSKRASLDHAKRFLTDISAVFQSLVNAIAATTSHLACNQQFLEDLLARDCADDRNLIEELEKANTRIKADLHSRRGYEAKGSDLAFLLEQVDVLAVECTQLQTASAKEATVLVSTMKSEQAILLGLLQQYGATDSLSSRSSSRRSELSSRSPSPSPPRLQGRRPSPSPHQAARRALPQAPQTSQVQPSQVARRASSPSPVRVPDPPEFDNWIPFAPWLVKMKLKLNMELTHVNEMDYILSRTSGSVFERLLFRVPGHGYDRRSDLVFKDSADCLYQLKEWYSDRHRESRAYTDFELLRQRDDESFGDFYTRFQDLVGYLNLPESLLVLKLKHKLNDRFGYYINDGKIYTSVRELVSRGDRLDADIHLLPDDPCTTDDDYNDSGSDASHDSHESTALARRD</sequence>
<feature type="compositionally biased region" description="Low complexity" evidence="1">
    <location>
        <begin position="527"/>
        <end position="560"/>
    </location>
</feature>
<name>A0A4S8Z4B7_AURPU</name>